<accession>A0ABQ7KJ99</accession>
<evidence type="ECO:0000313" key="2">
    <source>
        <dbReference type="EMBL" id="KAG5374208.1"/>
    </source>
</evidence>
<gene>
    <name evidence="2" type="primary">SC163g500230.1_BraROA</name>
    <name evidence="2" type="ORF">IGI04_042496</name>
</gene>
<organism evidence="2 3">
    <name type="scientific">Brassica rapa subsp. trilocularis</name>
    <dbReference type="NCBI Taxonomy" id="1813537"/>
    <lineage>
        <taxon>Eukaryota</taxon>
        <taxon>Viridiplantae</taxon>
        <taxon>Streptophyta</taxon>
        <taxon>Embryophyta</taxon>
        <taxon>Tracheophyta</taxon>
        <taxon>Spermatophyta</taxon>
        <taxon>Magnoliopsida</taxon>
        <taxon>eudicotyledons</taxon>
        <taxon>Gunneridae</taxon>
        <taxon>Pentapetalae</taxon>
        <taxon>rosids</taxon>
        <taxon>malvids</taxon>
        <taxon>Brassicales</taxon>
        <taxon>Brassicaceae</taxon>
        <taxon>Brassiceae</taxon>
        <taxon>Brassica</taxon>
    </lineage>
</organism>
<name>A0ABQ7KJ99_BRACM</name>
<dbReference type="EMBL" id="JADBGQ010000039">
    <property type="protein sequence ID" value="KAG5374208.1"/>
    <property type="molecule type" value="Genomic_DNA"/>
</dbReference>
<keyword evidence="3" id="KW-1185">Reference proteome</keyword>
<sequence>MVQFNGQYHTLIGMIYEVLDREKRRTVGTALKQLEQRGFNQLSLTGAMETIHLIQICMENKENMSGSFWIGLYLDLGEIGLFRSKKRVAARILIHLLSSWPNRTLGSLIWCVISRSEALEYQEASHLSCVPHQSTNLDTDRVFDSLFARIISHPIALRRRPYPSPFIHPRPLQVIQGETAIPGLHQVMKTLMRKRFVSQWKLSKLKPEAATKLTILDQPAYWSELPLKPAERRSVVPVLSLKQEEEKQQASILASPIQQIEESHKTEPEPTTLCLKLEEEAEVAEAECGHVPDQIKQEEKVPGGSSKALELLSLVEHLRVVKGLQQVVFEPGGSLCVVRRNKQILDQKATAYKLNLQGSFTLEKQDLWSNLFKGRENGMIKTICRENEGESGGNTSFIRFITDQNKLRRDKQELVVVKEKPELEDEYGDQTTRPPDQKDVKLRVHGLMLMTRTWIGSSWREAFNCKLNKVEKSSALEATCSEESSKMLLRHEEGLQSFVFHPGETREVMIYLMARSGTLELNYQGSVILQSLDLRTNPFKGGGDGVILIRIGINGLKPMYGSAIPLIMVQFNGQYHTLIGMIYEVLDREKRRTVGTALKQLEQRGFNQLSLTGAMETIHLIQICMENKENMSGSFWIGLYLDLGEIGLFRSKKRVAARILIHLLSSWPNRTSEALEYQEASHLSCVPHQSTNLDTDRVFDSLSIHLRRRPYPSSPSTHPRPSDPGRDSHSRAAPPVMNKLRRDKQELVVVKEKPELEDEYGDQTTRPPDQKDVKLRVHGLMLMTRTWIGSSWREAFNCKLNKVEKSSALEATCSEESSKMLLRHEEGLQSFVFHPGETREVMIYLMARSGTLELNYQGSVILQSLDLRTNPFKGGGDGVILIRIGINGLKPMYGSAIPLIMVQFNGQYHTLIGMIYEVLDREKRRTVGTALKQLEQRGFNQLSLTGAMETIHLIQICMENKENMSGSFWIGLYLDLGEIGLFRSKKRVAARILIHLLSSWPNRTLGSLIWCAISRSEALEYQETSHLSCVPHQSTNLDTDRVFDSLSKEKTISITFHPPTPPSSDPGRDSHSRAAPSGNGMIKTICRENEGESGGNTSFIRFITDQNKLRRDKQELVVVKEKPELEDEYGDQTTRPPDQKDVKLRVHGLMLMTRTWIGSSWREAFNCKLNKVEKSSALEATCSEESSKMLLRHEEGLQSFVFHPGETREVMIYLMARSGTLELNYQGSVILQSLDLRTNPFKGGGDGVILIRIGINGLKPMYGSAIPLIMVQFNGQYHTLIGMIYEVLDREKRRTVGTALKQLEQRGFNQLSLTGAMETIHLIQICMENKENMSGSFWIGLYLDLGEIGLFRSKKRVAARILIHLLSSWPNRTWRI</sequence>
<dbReference type="Proteomes" id="UP000823674">
    <property type="component" value="Unassembled WGS sequence"/>
</dbReference>
<feature type="compositionally biased region" description="Basic and acidic residues" evidence="1">
    <location>
        <begin position="720"/>
        <end position="730"/>
    </location>
</feature>
<evidence type="ECO:0000313" key="3">
    <source>
        <dbReference type="Proteomes" id="UP000823674"/>
    </source>
</evidence>
<feature type="region of interest" description="Disordered" evidence="1">
    <location>
        <begin position="708"/>
        <end position="744"/>
    </location>
</feature>
<proteinExistence type="predicted"/>
<comment type="caution">
    <text evidence="2">The sequence shown here is derived from an EMBL/GenBank/DDBJ whole genome shotgun (WGS) entry which is preliminary data.</text>
</comment>
<evidence type="ECO:0000256" key="1">
    <source>
        <dbReference type="SAM" id="MobiDB-lite"/>
    </source>
</evidence>
<feature type="region of interest" description="Disordered" evidence="1">
    <location>
        <begin position="1053"/>
        <end position="1080"/>
    </location>
</feature>
<protein>
    <submittedName>
        <fullName evidence="2">Uncharacterized protein</fullName>
    </submittedName>
</protein>
<reference evidence="2 3" key="1">
    <citation type="submission" date="2021-03" db="EMBL/GenBank/DDBJ databases">
        <authorList>
            <person name="King G.J."/>
            <person name="Bancroft I."/>
            <person name="Baten A."/>
            <person name="Bloomfield J."/>
            <person name="Borpatragohain P."/>
            <person name="He Z."/>
            <person name="Irish N."/>
            <person name="Irwin J."/>
            <person name="Liu K."/>
            <person name="Mauleon R.P."/>
            <person name="Moore J."/>
            <person name="Morris R."/>
            <person name="Ostergaard L."/>
            <person name="Wang B."/>
            <person name="Wells R."/>
        </authorList>
    </citation>
    <scope>NUCLEOTIDE SEQUENCE [LARGE SCALE GENOMIC DNA]</scope>
    <source>
        <strain evidence="2">R-o-18</strain>
        <tissue evidence="2">Leaf</tissue>
    </source>
</reference>